<evidence type="ECO:0000256" key="1">
    <source>
        <dbReference type="ARBA" id="ARBA00004141"/>
    </source>
</evidence>
<feature type="transmembrane region" description="Helical" evidence="5">
    <location>
        <begin position="420"/>
        <end position="446"/>
    </location>
</feature>
<feature type="transmembrane region" description="Helical" evidence="5">
    <location>
        <begin position="306"/>
        <end position="332"/>
    </location>
</feature>
<dbReference type="Pfam" id="PF01490">
    <property type="entry name" value="Aa_trans"/>
    <property type="match status" value="1"/>
</dbReference>
<evidence type="ECO:0000256" key="3">
    <source>
        <dbReference type="ARBA" id="ARBA00022989"/>
    </source>
</evidence>
<keyword evidence="3 5" id="KW-1133">Transmembrane helix</keyword>
<feature type="transmembrane region" description="Helical" evidence="5">
    <location>
        <begin position="458"/>
        <end position="480"/>
    </location>
</feature>
<evidence type="ECO:0000259" key="6">
    <source>
        <dbReference type="Pfam" id="PF01490"/>
    </source>
</evidence>
<evidence type="ECO:0000256" key="5">
    <source>
        <dbReference type="SAM" id="Phobius"/>
    </source>
</evidence>
<keyword evidence="4 5" id="KW-0472">Membrane</keyword>
<dbReference type="GO" id="GO:0005774">
    <property type="term" value="C:vacuolar membrane"/>
    <property type="evidence" value="ECO:0007669"/>
    <property type="project" value="TreeGrafter"/>
</dbReference>
<protein>
    <recommendedName>
        <fullName evidence="6">Amino acid transporter transmembrane domain-containing protein</fullName>
    </recommendedName>
</protein>
<sequence>MFYEIFSCYADESTIVAYIPSSQAVEPELQTFLLDEKSNMKEVPKNKRKPSKKLEKGEVAHLNGIDCFDPFLERNLEHPTTNGETLTHLLKASLGTGILAMPQAFQCSGLITGIFATVFVSFVCTFCSYSLVKCAHTLYKRTKVSSMGYADVAEVAFANGPEWSRKFSSFTRQSVLWLLFVTYFGTCSVYTVIIASNFEQLFQHHMGFALNLRYFIAMLLIPLILLSYVPNLKYLAPVSMVANLLMSVGLGITFYYTLYDLPSISERPAVGTFATFPTFFCLTVFAMEAIGVVMPLENNMKTPRSFLGVFGVLNVGMGGVTIVYILLGFLGYLKYGEATESSITLNLPTEDIAAQVAKVCISLAVFCTYGLQFFVCLEIAWTKIQDNFEKATIYHNYVLRTVMVTLSVLIAVAVPTIGPFIGLIGAFCFSLLGIIVPVIIEFATYWDKVTVWMTIRNAVLIAVGFLALVFGTSNSVFQIISAYSTVPTVATNMTHSAAQ</sequence>
<dbReference type="OrthoDB" id="1684102at2759"/>
<dbReference type="AlphaFoldDB" id="A0A6G0TCW4"/>
<feature type="domain" description="Amino acid transporter transmembrane" evidence="6">
    <location>
        <begin position="79"/>
        <end position="476"/>
    </location>
</feature>
<evidence type="ECO:0000256" key="2">
    <source>
        <dbReference type="ARBA" id="ARBA00022692"/>
    </source>
</evidence>
<feature type="transmembrane region" description="Helical" evidence="5">
    <location>
        <begin position="397"/>
        <end position="414"/>
    </location>
</feature>
<keyword evidence="8" id="KW-1185">Reference proteome</keyword>
<comment type="subcellular location">
    <subcellularLocation>
        <location evidence="1">Membrane</location>
        <topology evidence="1">Multi-pass membrane protein</topology>
    </subcellularLocation>
</comment>
<feature type="transmembrane region" description="Helical" evidence="5">
    <location>
        <begin position="352"/>
        <end position="377"/>
    </location>
</feature>
<reference evidence="7 8" key="1">
    <citation type="submission" date="2019-08" db="EMBL/GenBank/DDBJ databases">
        <title>The genome of the soybean aphid Biotype 1, its phylome, world population structure and adaptation to the North American continent.</title>
        <authorList>
            <person name="Giordano R."/>
            <person name="Donthu R.K."/>
            <person name="Hernandez A.G."/>
            <person name="Wright C.L."/>
            <person name="Zimin A.V."/>
        </authorList>
    </citation>
    <scope>NUCLEOTIDE SEQUENCE [LARGE SCALE GENOMIC DNA]</scope>
    <source>
        <tissue evidence="7">Whole aphids</tissue>
    </source>
</reference>
<dbReference type="Proteomes" id="UP000475862">
    <property type="component" value="Unassembled WGS sequence"/>
</dbReference>
<name>A0A6G0TCW4_APHGL</name>
<evidence type="ECO:0000313" key="8">
    <source>
        <dbReference type="Proteomes" id="UP000475862"/>
    </source>
</evidence>
<comment type="caution">
    <text evidence="7">The sequence shown here is derived from an EMBL/GenBank/DDBJ whole genome shotgun (WGS) entry which is preliminary data.</text>
</comment>
<evidence type="ECO:0000256" key="4">
    <source>
        <dbReference type="ARBA" id="ARBA00023136"/>
    </source>
</evidence>
<accession>A0A6G0TCW4</accession>
<dbReference type="PANTHER" id="PTHR22950:SF154">
    <property type="entry name" value="PROTON-COUPLED AMINO ACID TRANSPORTER-LIKE PROTEIN PATHETIC"/>
    <property type="match status" value="1"/>
</dbReference>
<keyword evidence="2 5" id="KW-0812">Transmembrane</keyword>
<gene>
    <name evidence="7" type="ORF">AGLY_011245</name>
</gene>
<dbReference type="InterPro" id="IPR013057">
    <property type="entry name" value="AA_transpt_TM"/>
</dbReference>
<feature type="transmembrane region" description="Helical" evidence="5">
    <location>
        <begin position="208"/>
        <end position="229"/>
    </location>
</feature>
<evidence type="ECO:0000313" key="7">
    <source>
        <dbReference type="EMBL" id="KAE9530783.1"/>
    </source>
</evidence>
<proteinExistence type="predicted"/>
<dbReference type="GO" id="GO:0015179">
    <property type="term" value="F:L-amino acid transmembrane transporter activity"/>
    <property type="evidence" value="ECO:0007669"/>
    <property type="project" value="TreeGrafter"/>
</dbReference>
<feature type="transmembrane region" description="Helical" evidence="5">
    <location>
        <begin position="175"/>
        <end position="196"/>
    </location>
</feature>
<dbReference type="PANTHER" id="PTHR22950">
    <property type="entry name" value="AMINO ACID TRANSPORTER"/>
    <property type="match status" value="1"/>
</dbReference>
<feature type="transmembrane region" description="Helical" evidence="5">
    <location>
        <begin position="110"/>
        <end position="132"/>
    </location>
</feature>
<feature type="transmembrane region" description="Helical" evidence="5">
    <location>
        <begin position="241"/>
        <end position="258"/>
    </location>
</feature>
<dbReference type="EMBL" id="VYZN01000042">
    <property type="protein sequence ID" value="KAE9530783.1"/>
    <property type="molecule type" value="Genomic_DNA"/>
</dbReference>
<feature type="transmembrane region" description="Helical" evidence="5">
    <location>
        <begin position="270"/>
        <end position="294"/>
    </location>
</feature>
<organism evidence="7 8">
    <name type="scientific">Aphis glycines</name>
    <name type="common">Soybean aphid</name>
    <dbReference type="NCBI Taxonomy" id="307491"/>
    <lineage>
        <taxon>Eukaryota</taxon>
        <taxon>Metazoa</taxon>
        <taxon>Ecdysozoa</taxon>
        <taxon>Arthropoda</taxon>
        <taxon>Hexapoda</taxon>
        <taxon>Insecta</taxon>
        <taxon>Pterygota</taxon>
        <taxon>Neoptera</taxon>
        <taxon>Paraneoptera</taxon>
        <taxon>Hemiptera</taxon>
        <taxon>Sternorrhyncha</taxon>
        <taxon>Aphidomorpha</taxon>
        <taxon>Aphidoidea</taxon>
        <taxon>Aphididae</taxon>
        <taxon>Aphidini</taxon>
        <taxon>Aphis</taxon>
        <taxon>Aphis</taxon>
    </lineage>
</organism>